<comment type="subcellular location">
    <subcellularLocation>
        <location evidence="1">Endomembrane system</location>
        <topology evidence="1">Multi-pass membrane protein</topology>
    </subcellularLocation>
</comment>
<sequence length="135" mass="15146">MRAPMSFFDQTPVGADHERFDKNIDVIDMNISLFTALLHSNQPPTEAMESVSRSPVFSHFQESLTASSVIIGVFTERFVIQNESLVDKNNTSAFAFMTAQRWLAVRVELIGNFVHFCAGLFAGDWTRPGLEYQPG</sequence>
<evidence type="ECO:0000256" key="5">
    <source>
        <dbReference type="ARBA" id="ARBA00022840"/>
    </source>
</evidence>
<keyword evidence="7" id="KW-0472">Membrane</keyword>
<reference evidence="9" key="1">
    <citation type="submission" date="2017-01" db="EMBL/GenBank/DDBJ databases">
        <title>Comparative genomics of anhydrobiosis in the tardigrade Hypsibius dujardini.</title>
        <authorList>
            <person name="Yoshida Y."/>
            <person name="Koutsovoulos G."/>
            <person name="Laetsch D."/>
            <person name="Stevens L."/>
            <person name="Kumar S."/>
            <person name="Horikawa D."/>
            <person name="Ishino K."/>
            <person name="Komine S."/>
            <person name="Tomita M."/>
            <person name="Blaxter M."/>
            <person name="Arakawa K."/>
        </authorList>
    </citation>
    <scope>NUCLEOTIDE SEQUENCE [LARGE SCALE GENOMIC DNA]</scope>
    <source>
        <strain evidence="9">Z151</strain>
    </source>
</reference>
<dbReference type="AlphaFoldDB" id="A0A9X6NEF7"/>
<name>A0A9X6NEF7_HYPEX</name>
<evidence type="ECO:0008006" key="10">
    <source>
        <dbReference type="Google" id="ProtNLM"/>
    </source>
</evidence>
<dbReference type="PANTHER" id="PTHR24223">
    <property type="entry name" value="ATP-BINDING CASSETTE SUB-FAMILY C"/>
    <property type="match status" value="1"/>
</dbReference>
<evidence type="ECO:0000256" key="6">
    <source>
        <dbReference type="ARBA" id="ARBA00022989"/>
    </source>
</evidence>
<evidence type="ECO:0000256" key="4">
    <source>
        <dbReference type="ARBA" id="ARBA00022741"/>
    </source>
</evidence>
<dbReference type="SUPFAM" id="SSF90123">
    <property type="entry name" value="ABC transporter transmembrane region"/>
    <property type="match status" value="1"/>
</dbReference>
<keyword evidence="3" id="KW-0677">Repeat</keyword>
<keyword evidence="5" id="KW-0067">ATP-binding</keyword>
<dbReference type="InterPro" id="IPR050173">
    <property type="entry name" value="ABC_transporter_C-like"/>
</dbReference>
<dbReference type="Proteomes" id="UP000192578">
    <property type="component" value="Unassembled WGS sequence"/>
</dbReference>
<comment type="caution">
    <text evidence="8">The sequence shown here is derived from an EMBL/GenBank/DDBJ whole genome shotgun (WGS) entry which is preliminary data.</text>
</comment>
<dbReference type="GO" id="GO:0042626">
    <property type="term" value="F:ATPase-coupled transmembrane transporter activity"/>
    <property type="evidence" value="ECO:0007669"/>
    <property type="project" value="TreeGrafter"/>
</dbReference>
<evidence type="ECO:0000256" key="2">
    <source>
        <dbReference type="ARBA" id="ARBA00022692"/>
    </source>
</evidence>
<keyword evidence="2" id="KW-0812">Transmembrane</keyword>
<keyword evidence="4" id="KW-0547">Nucleotide-binding</keyword>
<evidence type="ECO:0000256" key="3">
    <source>
        <dbReference type="ARBA" id="ARBA00022737"/>
    </source>
</evidence>
<dbReference type="GO" id="GO:0016020">
    <property type="term" value="C:membrane"/>
    <property type="evidence" value="ECO:0007669"/>
    <property type="project" value="InterPro"/>
</dbReference>
<protein>
    <recommendedName>
        <fullName evidence="10">ABC transmembrane type-1 domain-containing protein</fullName>
    </recommendedName>
</protein>
<dbReference type="OrthoDB" id="8948161at2759"/>
<gene>
    <name evidence="8" type="ORF">BV898_16846</name>
</gene>
<evidence type="ECO:0000313" key="8">
    <source>
        <dbReference type="EMBL" id="OWA52390.1"/>
    </source>
</evidence>
<proteinExistence type="predicted"/>
<dbReference type="InterPro" id="IPR036640">
    <property type="entry name" value="ABC1_TM_sf"/>
</dbReference>
<evidence type="ECO:0000256" key="7">
    <source>
        <dbReference type="ARBA" id="ARBA00023136"/>
    </source>
</evidence>
<organism evidence="8 9">
    <name type="scientific">Hypsibius exemplaris</name>
    <name type="common">Freshwater tardigrade</name>
    <dbReference type="NCBI Taxonomy" id="2072580"/>
    <lineage>
        <taxon>Eukaryota</taxon>
        <taxon>Metazoa</taxon>
        <taxon>Ecdysozoa</taxon>
        <taxon>Tardigrada</taxon>
        <taxon>Eutardigrada</taxon>
        <taxon>Parachela</taxon>
        <taxon>Hypsibioidea</taxon>
        <taxon>Hypsibiidae</taxon>
        <taxon>Hypsibius</taxon>
    </lineage>
</organism>
<evidence type="ECO:0000313" key="9">
    <source>
        <dbReference type="Proteomes" id="UP000192578"/>
    </source>
</evidence>
<evidence type="ECO:0000256" key="1">
    <source>
        <dbReference type="ARBA" id="ARBA00004127"/>
    </source>
</evidence>
<dbReference type="PANTHER" id="PTHR24223:SF443">
    <property type="entry name" value="MULTIDRUG-RESISTANCE LIKE PROTEIN 1, ISOFORM I"/>
    <property type="match status" value="1"/>
</dbReference>
<accession>A0A9X6NEF7</accession>
<dbReference type="GO" id="GO:0005524">
    <property type="term" value="F:ATP binding"/>
    <property type="evidence" value="ECO:0007669"/>
    <property type="project" value="UniProtKB-KW"/>
</dbReference>
<dbReference type="GO" id="GO:0012505">
    <property type="term" value="C:endomembrane system"/>
    <property type="evidence" value="ECO:0007669"/>
    <property type="project" value="UniProtKB-SubCell"/>
</dbReference>
<keyword evidence="9" id="KW-1185">Reference proteome</keyword>
<dbReference type="EMBL" id="MTYJ01000266">
    <property type="protein sequence ID" value="OWA52390.1"/>
    <property type="molecule type" value="Genomic_DNA"/>
</dbReference>
<keyword evidence="6" id="KW-1133">Transmembrane helix</keyword>